<dbReference type="Gene3D" id="3.40.50.300">
    <property type="entry name" value="P-loop containing nucleotide triphosphate hydrolases"/>
    <property type="match status" value="1"/>
</dbReference>
<dbReference type="OrthoDB" id="8576717at2"/>
<protein>
    <submittedName>
        <fullName evidence="1">ATPase</fullName>
    </submittedName>
</protein>
<dbReference type="RefSeq" id="WP_086929090.1">
    <property type="nucleotide sequence ID" value="NZ_CP021364.1"/>
</dbReference>
<keyword evidence="2" id="KW-1185">Reference proteome</keyword>
<evidence type="ECO:0000313" key="2">
    <source>
        <dbReference type="Proteomes" id="UP000194440"/>
    </source>
</evidence>
<reference evidence="1" key="1">
    <citation type="submission" date="2017-05" db="EMBL/GenBank/DDBJ databases">
        <title>Polyphasic characterization of four soil-derived phenanthrene-degrading Acidovorax strains and proposal of Acidovorax phenanthrenivorans sp. nov.</title>
        <authorList>
            <person name="Singleton D."/>
            <person name="Lee J."/>
            <person name="Dickey A.N."/>
            <person name="Stroud A."/>
            <person name="Scholl E.H."/>
            <person name="Wright F.A."/>
            <person name="Aitken M.D."/>
        </authorList>
    </citation>
    <scope>NUCLEOTIDE SEQUENCE</scope>
    <source>
        <strain evidence="1">P4</strain>
        <plasmid evidence="1">pACP4.2</plasmid>
    </source>
</reference>
<dbReference type="KEGG" id="acis:CBP35_20685"/>
<geneLocation type="plasmid" evidence="1 2">
    <name>pACP4.2</name>
</geneLocation>
<dbReference type="SUPFAM" id="SSF52540">
    <property type="entry name" value="P-loop containing nucleoside triphosphate hydrolases"/>
    <property type="match status" value="1"/>
</dbReference>
<organism evidence="1 2">
    <name type="scientific">Acidovorax carolinensis</name>
    <dbReference type="NCBI Taxonomy" id="553814"/>
    <lineage>
        <taxon>Bacteria</taxon>
        <taxon>Pseudomonadati</taxon>
        <taxon>Pseudomonadota</taxon>
        <taxon>Betaproteobacteria</taxon>
        <taxon>Burkholderiales</taxon>
        <taxon>Comamonadaceae</taxon>
        <taxon>Acidovorax</taxon>
    </lineage>
</organism>
<dbReference type="PANTHER" id="PTHR34301:SF8">
    <property type="entry name" value="ATPASE DOMAIN-CONTAINING PROTEIN"/>
    <property type="match status" value="1"/>
</dbReference>
<name>A0A240UK23_9BURK</name>
<dbReference type="AlphaFoldDB" id="A0A240UK23"/>
<proteinExistence type="predicted"/>
<sequence>MTTEPVFHRPEYAADMAQQLLKPSALQVQVRSGVFLSGIRRIGKTTFLRQDLIPALESMGALVIYVDLWADRSKSPASLVHEAVKETLSALSASGTGLLARFKGLNISAAGLSFGFQLDAVGKPGGATLGHVFTELVDKVKTDVVLIIDEVQHALGTEDGTNLLFALKAARDAVNTRPGTPGHLLVLGTGSHKSLVADMATRRSQPFAGAVSTGYEPLGSGFVSWKRDQLGQIKGIKLPSHEVMVQGFLAVGQRPEELQSALVLLQSRPEAPDIAFPIICSTLASAAAEVEIATIEGLGALASAIFDRVVSGNESGEFKLFSADAINSYSDQIGMPVDTPQVQNMIDRMITANLILRQSHGVYAVADPFVRQAWQQRKAMQLLGAPSQTGPDGGSN</sequence>
<evidence type="ECO:0000313" key="1">
    <source>
        <dbReference type="EMBL" id="ART61370.1"/>
    </source>
</evidence>
<dbReference type="KEGG" id="acip:CBP36_20605"/>
<dbReference type="InterPro" id="IPR027417">
    <property type="entry name" value="P-loop_NTPase"/>
</dbReference>
<dbReference type="Proteomes" id="UP000194440">
    <property type="component" value="Plasmid pACP4.2"/>
</dbReference>
<dbReference type="EMBL" id="CP021368">
    <property type="protein sequence ID" value="ART61370.1"/>
    <property type="molecule type" value="Genomic_DNA"/>
</dbReference>
<gene>
    <name evidence="1" type="ORF">CBP36_20605</name>
</gene>
<dbReference type="PANTHER" id="PTHR34301">
    <property type="entry name" value="DNA-BINDING PROTEIN-RELATED"/>
    <property type="match status" value="1"/>
</dbReference>
<accession>A0A240UK23</accession>
<keyword evidence="1" id="KW-0614">Plasmid</keyword>